<dbReference type="RefSeq" id="XP_001022523.1">
    <property type="nucleotide sequence ID" value="XM_001022523.1"/>
</dbReference>
<dbReference type="GeneID" id="7822923"/>
<proteinExistence type="predicted"/>
<organism evidence="2 3">
    <name type="scientific">Tetrahymena thermophila (strain SB210)</name>
    <dbReference type="NCBI Taxonomy" id="312017"/>
    <lineage>
        <taxon>Eukaryota</taxon>
        <taxon>Sar</taxon>
        <taxon>Alveolata</taxon>
        <taxon>Ciliophora</taxon>
        <taxon>Intramacronucleata</taxon>
        <taxon>Oligohymenophorea</taxon>
        <taxon>Hymenostomatida</taxon>
        <taxon>Tetrahymenina</taxon>
        <taxon>Tetrahymenidae</taxon>
        <taxon>Tetrahymena</taxon>
    </lineage>
</organism>
<dbReference type="InParanoid" id="Q240Y6"/>
<accession>Q240Y6</accession>
<feature type="compositionally biased region" description="Polar residues" evidence="1">
    <location>
        <begin position="151"/>
        <end position="163"/>
    </location>
</feature>
<feature type="region of interest" description="Disordered" evidence="1">
    <location>
        <begin position="146"/>
        <end position="169"/>
    </location>
</feature>
<evidence type="ECO:0000256" key="1">
    <source>
        <dbReference type="SAM" id="MobiDB-lite"/>
    </source>
</evidence>
<feature type="compositionally biased region" description="Polar residues" evidence="1">
    <location>
        <begin position="198"/>
        <end position="235"/>
    </location>
</feature>
<dbReference type="AlphaFoldDB" id="Q240Y6"/>
<feature type="region of interest" description="Disordered" evidence="1">
    <location>
        <begin position="196"/>
        <end position="236"/>
    </location>
</feature>
<evidence type="ECO:0000313" key="2">
    <source>
        <dbReference type="EMBL" id="EAS02278.1"/>
    </source>
</evidence>
<name>Q240Y6_TETTS</name>
<dbReference type="Proteomes" id="UP000009168">
    <property type="component" value="Unassembled WGS sequence"/>
</dbReference>
<reference evidence="3" key="1">
    <citation type="journal article" date="2006" name="PLoS Biol.">
        <title>Macronuclear genome sequence of the ciliate Tetrahymena thermophila, a model eukaryote.</title>
        <authorList>
            <person name="Eisen J.A."/>
            <person name="Coyne R.S."/>
            <person name="Wu M."/>
            <person name="Wu D."/>
            <person name="Thiagarajan M."/>
            <person name="Wortman J.R."/>
            <person name="Badger J.H."/>
            <person name="Ren Q."/>
            <person name="Amedeo P."/>
            <person name="Jones K.M."/>
            <person name="Tallon L.J."/>
            <person name="Delcher A.L."/>
            <person name="Salzberg S.L."/>
            <person name="Silva J.C."/>
            <person name="Haas B.J."/>
            <person name="Majoros W.H."/>
            <person name="Farzad M."/>
            <person name="Carlton J.M."/>
            <person name="Smith R.K. Jr."/>
            <person name="Garg J."/>
            <person name="Pearlman R.E."/>
            <person name="Karrer K.M."/>
            <person name="Sun L."/>
            <person name="Manning G."/>
            <person name="Elde N.C."/>
            <person name="Turkewitz A.P."/>
            <person name="Asai D.J."/>
            <person name="Wilkes D.E."/>
            <person name="Wang Y."/>
            <person name="Cai H."/>
            <person name="Collins K."/>
            <person name="Stewart B.A."/>
            <person name="Lee S.R."/>
            <person name="Wilamowska K."/>
            <person name="Weinberg Z."/>
            <person name="Ruzzo W.L."/>
            <person name="Wloga D."/>
            <person name="Gaertig J."/>
            <person name="Frankel J."/>
            <person name="Tsao C.-C."/>
            <person name="Gorovsky M.A."/>
            <person name="Keeling P.J."/>
            <person name="Waller R.F."/>
            <person name="Patron N.J."/>
            <person name="Cherry J.M."/>
            <person name="Stover N.A."/>
            <person name="Krieger C.J."/>
            <person name="del Toro C."/>
            <person name="Ryder H.F."/>
            <person name="Williamson S.C."/>
            <person name="Barbeau R.A."/>
            <person name="Hamilton E.P."/>
            <person name="Orias E."/>
        </authorList>
    </citation>
    <scope>NUCLEOTIDE SEQUENCE [LARGE SCALE GENOMIC DNA]</scope>
    <source>
        <strain evidence="3">SB210</strain>
    </source>
</reference>
<keyword evidence="3" id="KW-1185">Reference proteome</keyword>
<feature type="region of interest" description="Disordered" evidence="1">
    <location>
        <begin position="574"/>
        <end position="599"/>
    </location>
</feature>
<sequence>MTDNKIYQTPPVSSKVAKVAASISLLKNHIKQSKKQNKFSEVTQEANVIFNDSLLKSETQLKDTSQKQVEPIIPSYQNYPIKSLGQRPIIRFIQKSKQIMKINQLYRQKQSIELSDLLTFKVENHQQRQSNISLEFDEAQKKANKIDDKNQFNVNSPTHNRYNLKTEGSYRQQNSFSVKKNLIPEDWGYSVKTDYDETQTNEQQQLDQSTFQRPIKSSSGKINSQNSHSFKSPDNYQLHEDKSDILISEWKYDSKQDEKMYLSGKKIDQAQNLENAQSLQKNNYFSQDNCTITKQNAQFGNQQNSQYSIRTRSCEFRTNKSNKNKYISLSNAHHSSQNYNYSLSNLTFNEIDQSQAQEELQQQQEKLKSNKIFKIILNQIHKTNLNDKSQSKFPHSQEEISLERLNSYKENEQKLQINQDGSFFKQIKNSQKILSKLQNKSSDSINQLKQLQDIQVQGQSLKHRLGEVNLEKIIRTLKQQKKQGNQFLILKGNNFSPQKQEQSVQQQNSGFQCWKDFSEPNFSCNQFIHINSLNKNPKAQVREVEVQKIYQNQQCSSKRQCNCKHNCIREEVQQEQHLNDQQKTISVGKDSEKSQNNETQNLVLKSSVVNLNPNSNHINFRRPARKDILTKQIQKESYSKENIANDDDKQCSGWDSNSAFNQTAESAFLEFVQANLKKRQNIINLIKNGK</sequence>
<dbReference type="HOGENOM" id="CLU_399305_0_0_1"/>
<protein>
    <submittedName>
        <fullName evidence="2">Uncharacterized protein</fullName>
    </submittedName>
</protein>
<gene>
    <name evidence="2" type="ORF">TTHERM_00622980</name>
</gene>
<dbReference type="KEGG" id="tet:TTHERM_00622980"/>
<evidence type="ECO:0000313" key="3">
    <source>
        <dbReference type="Proteomes" id="UP000009168"/>
    </source>
</evidence>
<dbReference type="EMBL" id="GG662540">
    <property type="protein sequence ID" value="EAS02278.1"/>
    <property type="molecule type" value="Genomic_DNA"/>
</dbReference>